<feature type="transmembrane region" description="Helical" evidence="8">
    <location>
        <begin position="216"/>
        <end position="233"/>
    </location>
</feature>
<comment type="subcellular location">
    <subcellularLocation>
        <location evidence="1">Cell inner membrane</location>
        <topology evidence="1">Multi-pass membrane protein</topology>
    </subcellularLocation>
</comment>
<feature type="transmembrane region" description="Helical" evidence="8">
    <location>
        <begin position="253"/>
        <end position="273"/>
    </location>
</feature>
<dbReference type="Proteomes" id="UP000712713">
    <property type="component" value="Unassembled WGS sequence"/>
</dbReference>
<feature type="transmembrane region" description="Helical" evidence="8">
    <location>
        <begin position="12"/>
        <end position="32"/>
    </location>
</feature>
<feature type="transmembrane region" description="Helical" evidence="8">
    <location>
        <begin position="159"/>
        <end position="181"/>
    </location>
</feature>
<keyword evidence="6 8" id="KW-1133">Transmembrane helix</keyword>
<protein>
    <submittedName>
        <fullName evidence="10">MFS transporter</fullName>
    </submittedName>
</protein>
<evidence type="ECO:0000256" key="6">
    <source>
        <dbReference type="ARBA" id="ARBA00022989"/>
    </source>
</evidence>
<accession>A0A921JR51</accession>
<feature type="transmembrane region" description="Helical" evidence="8">
    <location>
        <begin position="339"/>
        <end position="361"/>
    </location>
</feature>
<evidence type="ECO:0000313" key="11">
    <source>
        <dbReference type="Proteomes" id="UP000712713"/>
    </source>
</evidence>
<sequence>MRLSTTRYAALQSAYWSAFCMAIMFASVFLLAKGLSNSQIGIVIATGGLISAVAQPIVAGVSEVSRIPLRVWIAALALLMSVVAAALFIPGLPWLLTAVFFGFLILTVQLILPLVNALGMAALNAGVTMNFGIARAAGSLAFAVVSVAAGSLVGARGPMVVPLLALIFQLALIATALTFVYRTNVPASTTSHPTPDDDTPPLPTHERLTKDQWRKFWILLVGLTLAMASHNLINGFMFQVMQHHGGGAEEMGTAVMIGALVELPTMALWSWIITKRSSGFMLKLAAIFFAAKSLVTWMAGSVGALYGAQTLQLLAFAVLVPASIYYVNQLMPPGDRVKGQAYMTMTNTLGTVVGSISGGILLDVAGVPTMLLVGTVVAAVGAILTLISAEHI</sequence>
<feature type="domain" description="Major facilitator superfamily (MFS) profile" evidence="9">
    <location>
        <begin position="215"/>
        <end position="392"/>
    </location>
</feature>
<dbReference type="InterPro" id="IPR020846">
    <property type="entry name" value="MFS_dom"/>
</dbReference>
<feature type="transmembrane region" description="Helical" evidence="8">
    <location>
        <begin position="367"/>
        <end position="387"/>
    </location>
</feature>
<evidence type="ECO:0000256" key="3">
    <source>
        <dbReference type="ARBA" id="ARBA00022475"/>
    </source>
</evidence>
<feature type="transmembrane region" description="Helical" evidence="8">
    <location>
        <begin position="306"/>
        <end position="327"/>
    </location>
</feature>
<feature type="transmembrane region" description="Helical" evidence="8">
    <location>
        <begin position="71"/>
        <end position="89"/>
    </location>
</feature>
<comment type="caution">
    <text evidence="10">The sequence shown here is derived from an EMBL/GenBank/DDBJ whole genome shotgun (WGS) entry which is preliminary data.</text>
</comment>
<keyword evidence="5 8" id="KW-0812">Transmembrane</keyword>
<dbReference type="SUPFAM" id="SSF103473">
    <property type="entry name" value="MFS general substrate transporter"/>
    <property type="match status" value="2"/>
</dbReference>
<dbReference type="PROSITE" id="PS50850">
    <property type="entry name" value="MFS"/>
    <property type="match status" value="1"/>
</dbReference>
<dbReference type="Gene3D" id="1.20.1250.20">
    <property type="entry name" value="MFS general substrate transporter like domains"/>
    <property type="match status" value="2"/>
</dbReference>
<dbReference type="GO" id="GO:0030395">
    <property type="term" value="F:lactose binding"/>
    <property type="evidence" value="ECO:0007669"/>
    <property type="project" value="TreeGrafter"/>
</dbReference>
<evidence type="ECO:0000256" key="5">
    <source>
        <dbReference type="ARBA" id="ARBA00022692"/>
    </source>
</evidence>
<dbReference type="AlphaFoldDB" id="A0A921JR51"/>
<dbReference type="Pfam" id="PF12832">
    <property type="entry name" value="MFS_1_like"/>
    <property type="match status" value="1"/>
</dbReference>
<evidence type="ECO:0000256" key="1">
    <source>
        <dbReference type="ARBA" id="ARBA00004429"/>
    </source>
</evidence>
<dbReference type="PANTHER" id="PTHR23522">
    <property type="entry name" value="BLL5896 PROTEIN"/>
    <property type="match status" value="1"/>
</dbReference>
<reference evidence="10" key="1">
    <citation type="journal article" date="2021" name="PeerJ">
        <title>Extensive microbial diversity within the chicken gut microbiome revealed by metagenomics and culture.</title>
        <authorList>
            <person name="Gilroy R."/>
            <person name="Ravi A."/>
            <person name="Getino M."/>
            <person name="Pursley I."/>
            <person name="Horton D.L."/>
            <person name="Alikhan N.F."/>
            <person name="Baker D."/>
            <person name="Gharbi K."/>
            <person name="Hall N."/>
            <person name="Watson M."/>
            <person name="Adriaenssens E.M."/>
            <person name="Foster-Nyarko E."/>
            <person name="Jarju S."/>
            <person name="Secka A."/>
            <person name="Antonio M."/>
            <person name="Oren A."/>
            <person name="Chaudhuri R.R."/>
            <person name="La Ragione R."/>
            <person name="Hildebrand F."/>
            <person name="Pallen M.J."/>
        </authorList>
    </citation>
    <scope>NUCLEOTIDE SEQUENCE</scope>
    <source>
        <strain evidence="10">ChiGjej3B3-7470</strain>
    </source>
</reference>
<evidence type="ECO:0000256" key="7">
    <source>
        <dbReference type="ARBA" id="ARBA00023136"/>
    </source>
</evidence>
<feature type="transmembrane region" description="Helical" evidence="8">
    <location>
        <begin position="280"/>
        <end position="300"/>
    </location>
</feature>
<dbReference type="InterPro" id="IPR036259">
    <property type="entry name" value="MFS_trans_sf"/>
</dbReference>
<dbReference type="InterPro" id="IPR024989">
    <property type="entry name" value="MFS_assoc_dom"/>
</dbReference>
<gene>
    <name evidence="10" type="ORF">K8V15_03905</name>
</gene>
<dbReference type="GO" id="GO:0005886">
    <property type="term" value="C:plasma membrane"/>
    <property type="evidence" value="ECO:0007669"/>
    <property type="project" value="UniProtKB-SubCell"/>
</dbReference>
<keyword evidence="7 8" id="KW-0472">Membrane</keyword>
<dbReference type="EMBL" id="DYZF01000092">
    <property type="protein sequence ID" value="HJE51113.1"/>
    <property type="molecule type" value="Genomic_DNA"/>
</dbReference>
<evidence type="ECO:0000313" key="10">
    <source>
        <dbReference type="EMBL" id="HJE51113.1"/>
    </source>
</evidence>
<evidence type="ECO:0000256" key="8">
    <source>
        <dbReference type="SAM" id="Phobius"/>
    </source>
</evidence>
<name>A0A921JR51_9ACTN</name>
<keyword evidence="3" id="KW-1003">Cell membrane</keyword>
<keyword evidence="4" id="KW-0997">Cell inner membrane</keyword>
<feature type="transmembrane region" description="Helical" evidence="8">
    <location>
        <begin position="95"/>
        <end position="121"/>
    </location>
</feature>
<organism evidence="10 11">
    <name type="scientific">Tessaracoccus flavescens</name>
    <dbReference type="NCBI Taxonomy" id="399497"/>
    <lineage>
        <taxon>Bacteria</taxon>
        <taxon>Bacillati</taxon>
        <taxon>Actinomycetota</taxon>
        <taxon>Actinomycetes</taxon>
        <taxon>Propionibacteriales</taxon>
        <taxon>Propionibacteriaceae</taxon>
        <taxon>Tessaracoccus</taxon>
    </lineage>
</organism>
<dbReference type="GO" id="GO:0015528">
    <property type="term" value="F:lactose:proton symporter activity"/>
    <property type="evidence" value="ECO:0007669"/>
    <property type="project" value="TreeGrafter"/>
</dbReference>
<reference evidence="10" key="2">
    <citation type="submission" date="2021-09" db="EMBL/GenBank/DDBJ databases">
        <authorList>
            <person name="Gilroy R."/>
        </authorList>
    </citation>
    <scope>NUCLEOTIDE SEQUENCE</scope>
    <source>
        <strain evidence="10">ChiGjej3B3-7470</strain>
    </source>
</reference>
<keyword evidence="2" id="KW-0813">Transport</keyword>
<feature type="transmembrane region" description="Helical" evidence="8">
    <location>
        <begin position="38"/>
        <end position="59"/>
    </location>
</feature>
<feature type="transmembrane region" description="Helical" evidence="8">
    <location>
        <begin position="133"/>
        <end position="153"/>
    </location>
</feature>
<evidence type="ECO:0000259" key="9">
    <source>
        <dbReference type="PROSITE" id="PS50850"/>
    </source>
</evidence>
<evidence type="ECO:0000256" key="4">
    <source>
        <dbReference type="ARBA" id="ARBA00022519"/>
    </source>
</evidence>
<proteinExistence type="predicted"/>
<dbReference type="PANTHER" id="PTHR23522:SF10">
    <property type="entry name" value="3-PHENYLPROPIONIC ACID TRANSPORTER-RELATED"/>
    <property type="match status" value="1"/>
</dbReference>
<evidence type="ECO:0000256" key="2">
    <source>
        <dbReference type="ARBA" id="ARBA00022448"/>
    </source>
</evidence>